<dbReference type="InterPro" id="IPR011856">
    <property type="entry name" value="tRNA_endonuc-like_dom_sf"/>
</dbReference>
<dbReference type="RefSeq" id="WP_407031491.1">
    <property type="nucleotide sequence ID" value="NZ_JAQGEF010000010.1"/>
</dbReference>
<dbReference type="HAMAP" id="MF_00048">
    <property type="entry name" value="UPF0102"/>
    <property type="match status" value="1"/>
</dbReference>
<dbReference type="SUPFAM" id="SSF52980">
    <property type="entry name" value="Restriction endonuclease-like"/>
    <property type="match status" value="1"/>
</dbReference>
<evidence type="ECO:0000256" key="1">
    <source>
        <dbReference type="ARBA" id="ARBA00006738"/>
    </source>
</evidence>
<gene>
    <name evidence="3" type="ORF">O3P16_10140</name>
</gene>
<dbReference type="Pfam" id="PF02021">
    <property type="entry name" value="UPF0102"/>
    <property type="match status" value="1"/>
</dbReference>
<reference evidence="3 4" key="1">
    <citation type="submission" date="2022-12" db="EMBL/GenBank/DDBJ databases">
        <title>Chitinophagaceae gen. sp. nov., a new member of the family Chitinophagaceae, isolated from soil in a chemical factory.</title>
        <authorList>
            <person name="Ke Z."/>
        </authorList>
    </citation>
    <scope>NUCLEOTIDE SEQUENCE [LARGE SCALE GENOMIC DNA]</scope>
    <source>
        <strain evidence="3 4">LY-5</strain>
    </source>
</reference>
<keyword evidence="4" id="KW-1185">Reference proteome</keyword>
<evidence type="ECO:0000313" key="4">
    <source>
        <dbReference type="Proteomes" id="UP001210231"/>
    </source>
</evidence>
<dbReference type="PANTHER" id="PTHR34039:SF1">
    <property type="entry name" value="UPF0102 PROTEIN YRAN"/>
    <property type="match status" value="1"/>
</dbReference>
<organism evidence="3 4">
    <name type="scientific">Polluticaenibacter yanchengensis</name>
    <dbReference type="NCBI Taxonomy" id="3014562"/>
    <lineage>
        <taxon>Bacteria</taxon>
        <taxon>Pseudomonadati</taxon>
        <taxon>Bacteroidota</taxon>
        <taxon>Chitinophagia</taxon>
        <taxon>Chitinophagales</taxon>
        <taxon>Chitinophagaceae</taxon>
        <taxon>Polluticaenibacter</taxon>
    </lineage>
</organism>
<name>A0ABT4UK02_9BACT</name>
<dbReference type="PANTHER" id="PTHR34039">
    <property type="entry name" value="UPF0102 PROTEIN YRAN"/>
    <property type="match status" value="1"/>
</dbReference>
<dbReference type="Proteomes" id="UP001210231">
    <property type="component" value="Unassembled WGS sequence"/>
</dbReference>
<dbReference type="InterPro" id="IPR011335">
    <property type="entry name" value="Restrct_endonuc-II-like"/>
</dbReference>
<evidence type="ECO:0000313" key="3">
    <source>
        <dbReference type="EMBL" id="MDA3615167.1"/>
    </source>
</evidence>
<proteinExistence type="inferred from homology"/>
<dbReference type="CDD" id="cd20736">
    <property type="entry name" value="PoNe_Nuclease"/>
    <property type="match status" value="1"/>
</dbReference>
<protein>
    <recommendedName>
        <fullName evidence="2">UPF0102 protein O3P16_10140</fullName>
    </recommendedName>
</protein>
<dbReference type="Gene3D" id="3.40.1350.10">
    <property type="match status" value="1"/>
</dbReference>
<comment type="caution">
    <text evidence="3">The sequence shown here is derived from an EMBL/GenBank/DDBJ whole genome shotgun (WGS) entry which is preliminary data.</text>
</comment>
<evidence type="ECO:0000256" key="2">
    <source>
        <dbReference type="HAMAP-Rule" id="MF_00048"/>
    </source>
</evidence>
<dbReference type="EMBL" id="JAQGEF010000010">
    <property type="protein sequence ID" value="MDA3615167.1"/>
    <property type="molecule type" value="Genomic_DNA"/>
</dbReference>
<dbReference type="InterPro" id="IPR003509">
    <property type="entry name" value="UPF0102_YraN-like"/>
</dbReference>
<accession>A0ABT4UK02</accession>
<comment type="similarity">
    <text evidence="1 2">Belongs to the UPF0102 family.</text>
</comment>
<sequence length="116" mass="13626">MSEHLIVGKQGEDLAANWLKNKDYIIIDRNWRSGRYEVDIIATKMDCLHFVEVKTRSSFQVAMPEQKVNGGKMKHLKIAAMKYLELHPQWKMIQFDVLSIVLGNNKAFYYFIEDVF</sequence>